<reference evidence="2" key="1">
    <citation type="journal article" date="2016" name="Insect Biochem. Mol. Biol.">
        <title>Multifaceted biological insights from a draft genome sequence of the tobacco hornworm moth, Manduca sexta.</title>
        <authorList>
            <person name="Kanost M.R."/>
            <person name="Arrese E.L."/>
            <person name="Cao X."/>
            <person name="Chen Y.R."/>
            <person name="Chellapilla S."/>
            <person name="Goldsmith M.R."/>
            <person name="Grosse-Wilde E."/>
            <person name="Heckel D.G."/>
            <person name="Herndon N."/>
            <person name="Jiang H."/>
            <person name="Papanicolaou A."/>
            <person name="Qu J."/>
            <person name="Soulages J.L."/>
            <person name="Vogel H."/>
            <person name="Walters J."/>
            <person name="Waterhouse R.M."/>
            <person name="Ahn S.J."/>
            <person name="Almeida F.C."/>
            <person name="An C."/>
            <person name="Aqrawi P."/>
            <person name="Bretschneider A."/>
            <person name="Bryant W.B."/>
            <person name="Bucks S."/>
            <person name="Chao H."/>
            <person name="Chevignon G."/>
            <person name="Christen J.M."/>
            <person name="Clarke D.F."/>
            <person name="Dittmer N.T."/>
            <person name="Ferguson L.C.F."/>
            <person name="Garavelou S."/>
            <person name="Gordon K.H.J."/>
            <person name="Gunaratna R.T."/>
            <person name="Han Y."/>
            <person name="Hauser F."/>
            <person name="He Y."/>
            <person name="Heidel-Fischer H."/>
            <person name="Hirsh A."/>
            <person name="Hu Y."/>
            <person name="Jiang H."/>
            <person name="Kalra D."/>
            <person name="Klinner C."/>
            <person name="Konig C."/>
            <person name="Kovar C."/>
            <person name="Kroll A.R."/>
            <person name="Kuwar S.S."/>
            <person name="Lee S.L."/>
            <person name="Lehman R."/>
            <person name="Li K."/>
            <person name="Li Z."/>
            <person name="Liang H."/>
            <person name="Lovelace S."/>
            <person name="Lu Z."/>
            <person name="Mansfield J.H."/>
            <person name="McCulloch K.J."/>
            <person name="Mathew T."/>
            <person name="Morton B."/>
            <person name="Muzny D.M."/>
            <person name="Neunemann D."/>
            <person name="Ongeri F."/>
            <person name="Pauchet Y."/>
            <person name="Pu L.L."/>
            <person name="Pyrousis I."/>
            <person name="Rao X.J."/>
            <person name="Redding A."/>
            <person name="Roesel C."/>
            <person name="Sanchez-Gracia A."/>
            <person name="Schaack S."/>
            <person name="Shukla A."/>
            <person name="Tetreau G."/>
            <person name="Wang Y."/>
            <person name="Xiong G.H."/>
            <person name="Traut W."/>
            <person name="Walsh T.K."/>
            <person name="Worley K.C."/>
            <person name="Wu D."/>
            <person name="Wu W."/>
            <person name="Wu Y.Q."/>
            <person name="Zhang X."/>
            <person name="Zou Z."/>
            <person name="Zucker H."/>
            <person name="Briscoe A.D."/>
            <person name="Burmester T."/>
            <person name="Clem R.J."/>
            <person name="Feyereisen R."/>
            <person name="Grimmelikhuijzen C.J.P."/>
            <person name="Hamodrakas S.J."/>
            <person name="Hansson B.S."/>
            <person name="Huguet E."/>
            <person name="Jermiin L.S."/>
            <person name="Lan Q."/>
            <person name="Lehman H.K."/>
            <person name="Lorenzen M."/>
            <person name="Merzendorfer H."/>
            <person name="Michalopoulos I."/>
            <person name="Morton D.B."/>
            <person name="Muthukrishnan S."/>
            <person name="Oakeshott J.G."/>
            <person name="Palmer W."/>
            <person name="Park Y."/>
            <person name="Passarelli A.L."/>
            <person name="Rozas J."/>
            <person name="Schwartz L.M."/>
            <person name="Smith W."/>
            <person name="Southgate A."/>
            <person name="Vilcinskas A."/>
            <person name="Vogt R."/>
            <person name="Wang P."/>
            <person name="Werren J."/>
            <person name="Yu X.Q."/>
            <person name="Zhou J.J."/>
            <person name="Brown S.J."/>
            <person name="Scherer S.E."/>
            <person name="Richards S."/>
            <person name="Blissard G.W."/>
        </authorList>
    </citation>
    <scope>NUCLEOTIDE SEQUENCE</scope>
</reference>
<feature type="transmembrane region" description="Helical" evidence="1">
    <location>
        <begin position="55"/>
        <end position="77"/>
    </location>
</feature>
<keyword evidence="1" id="KW-0812">Transmembrane</keyword>
<dbReference type="EMBL" id="JH668342">
    <property type="protein sequence ID" value="KAG6447284.1"/>
    <property type="molecule type" value="Genomic_DNA"/>
</dbReference>
<evidence type="ECO:0000313" key="2">
    <source>
        <dbReference type="EMBL" id="KAG6447284.1"/>
    </source>
</evidence>
<feature type="transmembrane region" description="Helical" evidence="1">
    <location>
        <begin position="21"/>
        <end position="43"/>
    </location>
</feature>
<keyword evidence="1" id="KW-0472">Membrane</keyword>
<comment type="caution">
    <text evidence="2">The sequence shown here is derived from an EMBL/GenBank/DDBJ whole genome shotgun (WGS) entry which is preliminary data.</text>
</comment>
<evidence type="ECO:0000256" key="1">
    <source>
        <dbReference type="SAM" id="Phobius"/>
    </source>
</evidence>
<dbReference type="Proteomes" id="UP000791440">
    <property type="component" value="Unassembled WGS sequence"/>
</dbReference>
<accession>A0A921YX62</accession>
<keyword evidence="3" id="KW-1185">Reference proteome</keyword>
<protein>
    <submittedName>
        <fullName evidence="2">Uncharacterized protein</fullName>
    </submittedName>
</protein>
<dbReference type="AlphaFoldDB" id="A0A921YX62"/>
<proteinExistence type="predicted"/>
<evidence type="ECO:0000313" key="3">
    <source>
        <dbReference type="Proteomes" id="UP000791440"/>
    </source>
</evidence>
<reference evidence="2" key="2">
    <citation type="submission" date="2020-12" db="EMBL/GenBank/DDBJ databases">
        <authorList>
            <person name="Kanost M."/>
        </authorList>
    </citation>
    <scope>NUCLEOTIDE SEQUENCE</scope>
</reference>
<sequence>MEKVQSLRTISTTTKLRIAGYVVTIVVHTVNGLIMESGFYGGAMSDPGVKRYYEFRTRFITCWTFVAQIIYAALELYCEVKNIQGKKDSNIIKKNKTI</sequence>
<keyword evidence="1" id="KW-1133">Transmembrane helix</keyword>
<organism evidence="2 3">
    <name type="scientific">Manduca sexta</name>
    <name type="common">Tobacco hawkmoth</name>
    <name type="synonym">Tobacco hornworm</name>
    <dbReference type="NCBI Taxonomy" id="7130"/>
    <lineage>
        <taxon>Eukaryota</taxon>
        <taxon>Metazoa</taxon>
        <taxon>Ecdysozoa</taxon>
        <taxon>Arthropoda</taxon>
        <taxon>Hexapoda</taxon>
        <taxon>Insecta</taxon>
        <taxon>Pterygota</taxon>
        <taxon>Neoptera</taxon>
        <taxon>Endopterygota</taxon>
        <taxon>Lepidoptera</taxon>
        <taxon>Glossata</taxon>
        <taxon>Ditrysia</taxon>
        <taxon>Bombycoidea</taxon>
        <taxon>Sphingidae</taxon>
        <taxon>Sphinginae</taxon>
        <taxon>Sphingini</taxon>
        <taxon>Manduca</taxon>
    </lineage>
</organism>
<gene>
    <name evidence="2" type="ORF">O3G_MSEX004830</name>
</gene>
<name>A0A921YX62_MANSE</name>